<evidence type="ECO:0000313" key="2">
    <source>
        <dbReference type="EMBL" id="MCG5030811.1"/>
    </source>
</evidence>
<dbReference type="RefSeq" id="WP_237978467.1">
    <property type="nucleotide sequence ID" value="NZ_JAKNCT010000005.1"/>
</dbReference>
<protein>
    <submittedName>
        <fullName evidence="2">Uncharacterized protein</fullName>
    </submittedName>
</protein>
<feature type="compositionally biased region" description="Acidic residues" evidence="1">
    <location>
        <begin position="222"/>
        <end position="238"/>
    </location>
</feature>
<dbReference type="EMBL" id="JAKNCT010000005">
    <property type="protein sequence ID" value="MCG5030811.1"/>
    <property type="molecule type" value="Genomic_DNA"/>
</dbReference>
<gene>
    <name evidence="2" type="ORF">MAF45_05040</name>
</gene>
<feature type="region of interest" description="Disordered" evidence="1">
    <location>
        <begin position="290"/>
        <end position="310"/>
    </location>
</feature>
<accession>A0ABS9MQC5</accession>
<feature type="region of interest" description="Disordered" evidence="1">
    <location>
        <begin position="201"/>
        <end position="257"/>
    </location>
</feature>
<name>A0ABS9MQC5_9BURK</name>
<sequence>MDKERYNYWLHKEGWDAVEGCLLLADIDPDAEEKREIFGAGSFDGSIKSCLKNFLNNSGQFPTYSFNYLPDESDLDGAFSGVTFPQFKKFTEIFLAFWGSIERENTPDNERFTQRNVSEILKTIHFYRGDLFINKDRKELIDVAFPKEWFYEFSEQCVSTVEEGDYCQDPLALDVPIFGLTVEANQTSELFEQATSKLQQRMADLSPVPEQPADSVDRFNDDLDADDYPVQESEEEGGNEQAPVPEPPEGSDPFGDWLRSLQKGIEEEKAKNKQIQENLAEVAAQRDELKKKLDDSKGGAEEDKEKRQKLEQENAALQARVNDLEKKVSADPNGDLGRGVTVRDIKSILEATIEQPNHEAICLPLAAMIEAYSSVHRNGSYRCGTNAAVQQYIEKRFVDGAGKSIFSKNVREAMAKVTNWNFTPGRPPKNAYS</sequence>
<organism evidence="2 3">
    <name type="scientific">Mesosutterella porci</name>
    <dbReference type="NCBI Taxonomy" id="2915351"/>
    <lineage>
        <taxon>Bacteria</taxon>
        <taxon>Pseudomonadati</taxon>
        <taxon>Pseudomonadota</taxon>
        <taxon>Betaproteobacteria</taxon>
        <taxon>Burkholderiales</taxon>
        <taxon>Sutterellaceae</taxon>
        <taxon>Mesosutterella</taxon>
    </lineage>
</organism>
<evidence type="ECO:0000256" key="1">
    <source>
        <dbReference type="SAM" id="MobiDB-lite"/>
    </source>
</evidence>
<comment type="caution">
    <text evidence="2">The sequence shown here is derived from an EMBL/GenBank/DDBJ whole genome shotgun (WGS) entry which is preliminary data.</text>
</comment>
<dbReference type="Proteomes" id="UP001297600">
    <property type="component" value="Unassembled WGS sequence"/>
</dbReference>
<keyword evidence="3" id="KW-1185">Reference proteome</keyword>
<proteinExistence type="predicted"/>
<dbReference type="CDD" id="cd14686">
    <property type="entry name" value="bZIP"/>
    <property type="match status" value="1"/>
</dbReference>
<reference evidence="2 3" key="1">
    <citation type="submission" date="2022-02" db="EMBL/GenBank/DDBJ databases">
        <title>Mesosutterella porci, a novel member of the family Sutterellaceae from pig feces.</title>
        <authorList>
            <person name="Wylensek D."/>
            <person name="Clavel T."/>
        </authorList>
    </citation>
    <scope>NUCLEOTIDE SEQUENCE [LARGE SCALE GENOMIC DNA]</scope>
    <source>
        <strain evidence="3">oilRF-744-wt-GAM-9</strain>
    </source>
</reference>
<evidence type="ECO:0000313" key="3">
    <source>
        <dbReference type="Proteomes" id="UP001297600"/>
    </source>
</evidence>